<proteinExistence type="predicted"/>
<organism evidence="1 2">
    <name type="scientific">Undibacterium oligocarboniphilum</name>
    <dbReference type="NCBI Taxonomy" id="666702"/>
    <lineage>
        <taxon>Bacteria</taxon>
        <taxon>Pseudomonadati</taxon>
        <taxon>Pseudomonadota</taxon>
        <taxon>Betaproteobacteria</taxon>
        <taxon>Burkholderiales</taxon>
        <taxon>Oxalobacteraceae</taxon>
        <taxon>Undibacterium</taxon>
    </lineage>
</organism>
<protein>
    <submittedName>
        <fullName evidence="1">Uncharacterized protein</fullName>
    </submittedName>
</protein>
<dbReference type="RefSeq" id="WP_176805151.1">
    <property type="nucleotide sequence ID" value="NZ_JABXYJ010000015.1"/>
</dbReference>
<sequence length="137" mass="15697">MNSPKYLIVSKSRRSTLQVLEDHAHDSFVSDTLSQLRKSFPDAERISALEWLAFQEDLSISQSATASSEASFLNAKSRNQNIISYSDMHIIIDEKPLVGDVRGFFIHFQNQYYFLHERKSTALDLIKQKIMQSITPS</sequence>
<dbReference type="Proteomes" id="UP000588051">
    <property type="component" value="Unassembled WGS sequence"/>
</dbReference>
<reference evidence="1 2" key="1">
    <citation type="submission" date="2020-06" db="EMBL/GenBank/DDBJ databases">
        <authorList>
            <person name="Qiu C."/>
            <person name="Liu Z."/>
        </authorList>
    </citation>
    <scope>NUCLEOTIDE SEQUENCE [LARGE SCALE GENOMIC DNA]</scope>
    <source>
        <strain evidence="1 2">EM 1</strain>
    </source>
</reference>
<name>A0A850QG25_9BURK</name>
<accession>A0A850QG25</accession>
<keyword evidence="2" id="KW-1185">Reference proteome</keyword>
<dbReference type="EMBL" id="JABXYJ010000015">
    <property type="protein sequence ID" value="NVO79452.1"/>
    <property type="molecule type" value="Genomic_DNA"/>
</dbReference>
<evidence type="ECO:0000313" key="1">
    <source>
        <dbReference type="EMBL" id="NVO79452.1"/>
    </source>
</evidence>
<dbReference type="AlphaFoldDB" id="A0A850QG25"/>
<comment type="caution">
    <text evidence="1">The sequence shown here is derived from an EMBL/GenBank/DDBJ whole genome shotgun (WGS) entry which is preliminary data.</text>
</comment>
<evidence type="ECO:0000313" key="2">
    <source>
        <dbReference type="Proteomes" id="UP000588051"/>
    </source>
</evidence>
<gene>
    <name evidence="1" type="ORF">HV832_16665</name>
</gene>